<gene>
    <name evidence="1" type="ORF">CEP51_001481</name>
</gene>
<organism evidence="1 2">
    <name type="scientific">Fusarium floridanum</name>
    <dbReference type="NCBI Taxonomy" id="1325733"/>
    <lineage>
        <taxon>Eukaryota</taxon>
        <taxon>Fungi</taxon>
        <taxon>Dikarya</taxon>
        <taxon>Ascomycota</taxon>
        <taxon>Pezizomycotina</taxon>
        <taxon>Sordariomycetes</taxon>
        <taxon>Hypocreomycetidae</taxon>
        <taxon>Hypocreales</taxon>
        <taxon>Nectriaceae</taxon>
        <taxon>Fusarium</taxon>
        <taxon>Fusarium solani species complex</taxon>
    </lineage>
</organism>
<comment type="caution">
    <text evidence="1">The sequence shown here is derived from an EMBL/GenBank/DDBJ whole genome shotgun (WGS) entry which is preliminary data.</text>
</comment>
<sequence>MSSIKLSIRSPHDTQPGTATLIMPEAHSRLLEAPMEVHQHILSSLPDIPSLAAAALSCRQLYAAFTNTESALVHSVLTNCIGTANLPEALITHLCSPPYPSSNHVEMQPGLIHHPMDRQCRYISSFLRDLDRSNFEDTPISMAEALIINDFHVNTILPLAQRFVVICTERCEWQKPLWESIQERPVSQTEWGRIERVLYRFEMFRRLFGRFDVILEELMPFAKSFFRKFAPWENAQLGCIYDFLATEVRQVYLYVAEHDIVWGAYRIALNNYGPYAIQHLLTMGLSKILEISRSETFEDKSKLVGGGEPICRSNRSFLLNAFKSIWDPCLGNKKAAKAMRKLPPFFDDGEIGPERTWRYDLEKKVYHFSTYPYFEWGCVMWDADRMDDLVIEEVREESPWLLFDNQNQEDSCGTRFDLYELGHRGYWAPDDGSSS</sequence>
<keyword evidence="2" id="KW-1185">Reference proteome</keyword>
<name>A0A428SGL0_9HYPO</name>
<dbReference type="AlphaFoldDB" id="A0A428SGL0"/>
<accession>A0A428SGL0</accession>
<evidence type="ECO:0000313" key="2">
    <source>
        <dbReference type="Proteomes" id="UP000287972"/>
    </source>
</evidence>
<dbReference type="EMBL" id="NKCL01000019">
    <property type="protein sequence ID" value="RSL88933.1"/>
    <property type="molecule type" value="Genomic_DNA"/>
</dbReference>
<proteinExistence type="predicted"/>
<evidence type="ECO:0008006" key="3">
    <source>
        <dbReference type="Google" id="ProtNLM"/>
    </source>
</evidence>
<reference evidence="1 2" key="1">
    <citation type="submission" date="2017-06" db="EMBL/GenBank/DDBJ databases">
        <title>Comparative genomic analysis of Ambrosia Fusariam Clade fungi.</title>
        <authorList>
            <person name="Stajich J.E."/>
            <person name="Carrillo J."/>
            <person name="Kijimoto T."/>
            <person name="Eskalen A."/>
            <person name="O'Donnell K."/>
            <person name="Kasson M."/>
        </authorList>
    </citation>
    <scope>NUCLEOTIDE SEQUENCE [LARGE SCALE GENOMIC DNA]</scope>
    <source>
        <strain evidence="1 2">NRRL62606</strain>
    </source>
</reference>
<protein>
    <recommendedName>
        <fullName evidence="3">F-box domain-containing protein</fullName>
    </recommendedName>
</protein>
<evidence type="ECO:0000313" key="1">
    <source>
        <dbReference type="EMBL" id="RSL88933.1"/>
    </source>
</evidence>
<dbReference type="Proteomes" id="UP000287972">
    <property type="component" value="Unassembled WGS sequence"/>
</dbReference>